<proteinExistence type="predicted"/>
<reference evidence="1 2" key="1">
    <citation type="submission" date="2023-07" db="EMBL/GenBank/DDBJ databases">
        <title>Sequencing the genomes of 1000 actinobacteria strains.</title>
        <authorList>
            <person name="Klenk H.-P."/>
        </authorList>
    </citation>
    <scope>NUCLEOTIDE SEQUENCE [LARGE SCALE GENOMIC DNA]</scope>
    <source>
        <strain evidence="1 2">DSM 102162</strain>
    </source>
</reference>
<dbReference type="EMBL" id="JAUSQW010000001">
    <property type="protein sequence ID" value="MDP9799957.1"/>
    <property type="molecule type" value="Genomic_DNA"/>
</dbReference>
<dbReference type="Proteomes" id="UP001235966">
    <property type="component" value="Unassembled WGS sequence"/>
</dbReference>
<gene>
    <name evidence="1" type="ORF">J2S49_000033</name>
</gene>
<dbReference type="RefSeq" id="WP_278060114.1">
    <property type="nucleotide sequence ID" value="NZ_CP121247.1"/>
</dbReference>
<protein>
    <submittedName>
        <fullName evidence="1">Uncharacterized protein</fullName>
    </submittedName>
</protein>
<organism evidence="1 2">
    <name type="scientific">Arcanobacterium wilhelmae</name>
    <dbReference type="NCBI Taxonomy" id="1803177"/>
    <lineage>
        <taxon>Bacteria</taxon>
        <taxon>Bacillati</taxon>
        <taxon>Actinomycetota</taxon>
        <taxon>Actinomycetes</taxon>
        <taxon>Actinomycetales</taxon>
        <taxon>Actinomycetaceae</taxon>
        <taxon>Arcanobacterium</taxon>
    </lineage>
</organism>
<keyword evidence="2" id="KW-1185">Reference proteome</keyword>
<comment type="caution">
    <text evidence="1">The sequence shown here is derived from an EMBL/GenBank/DDBJ whole genome shotgun (WGS) entry which is preliminary data.</text>
</comment>
<evidence type="ECO:0000313" key="1">
    <source>
        <dbReference type="EMBL" id="MDP9799957.1"/>
    </source>
</evidence>
<name>A0ABT9N8C8_9ACTO</name>
<evidence type="ECO:0000313" key="2">
    <source>
        <dbReference type="Proteomes" id="UP001235966"/>
    </source>
</evidence>
<accession>A0ABT9N8C8</accession>
<sequence length="212" mass="22648">MNAKLAAARAALAVAEDRLGISSARTDGYAVPRYLSAVFPRGVVKGQAYVASGSPMLPYLLAGAAAQAGAWVAMVGIGNVSWSATDACGIERERLAYIPHVDSFGPQVISALVDSFDVLLVGEVGMSSRQARSLERRVRSRGKVVIAPRWPEGENVSMHLASVEGLRDGRGHISSMDYDISSQFGHVRVSYARGVWAEKPNFGYSPLEVVRA</sequence>